<feature type="binding site" evidence="5">
    <location>
        <position position="95"/>
    </location>
    <ligand>
        <name>substrate</name>
    </ligand>
</feature>
<feature type="domain" description="Glutamate/phenylalanine/leucine/valine/L-tryptophan dehydrogenase C-terminal" evidence="8">
    <location>
        <begin position="188"/>
        <end position="470"/>
    </location>
</feature>
<dbReference type="InterPro" id="IPR014362">
    <property type="entry name" value="Glu_DH"/>
</dbReference>
<evidence type="ECO:0000259" key="8">
    <source>
        <dbReference type="SMART" id="SM00839"/>
    </source>
</evidence>
<keyword evidence="2 3" id="KW-0560">Oxidoreductase</keyword>
<proteinExistence type="inferred from homology"/>
<dbReference type="Pfam" id="PF00208">
    <property type="entry name" value="ELFV_dehydrog"/>
    <property type="match status" value="1"/>
</dbReference>
<keyword evidence="10" id="KW-1185">Reference proteome</keyword>
<dbReference type="PRINTS" id="PR00082">
    <property type="entry name" value="GLFDHDRGNASE"/>
</dbReference>
<dbReference type="InterPro" id="IPR006095">
    <property type="entry name" value="Glu/Leu/Phe/Val/Trp_DH"/>
</dbReference>
<dbReference type="InterPro" id="IPR036291">
    <property type="entry name" value="NAD(P)-bd_dom_sf"/>
</dbReference>
<dbReference type="FunFam" id="3.40.50.720:FF:000100">
    <property type="entry name" value="Glutamate dehydrogenase 1, mitochondrial"/>
    <property type="match status" value="1"/>
</dbReference>
<comment type="similarity">
    <text evidence="1 3 7">Belongs to the Glu/Leu/Phe/Val dehydrogenases family.</text>
</comment>
<dbReference type="Gene3D" id="3.40.50.720">
    <property type="entry name" value="NAD(P)-binding Rossmann-like Domain"/>
    <property type="match status" value="1"/>
</dbReference>
<evidence type="ECO:0000256" key="7">
    <source>
        <dbReference type="RuleBase" id="RU004417"/>
    </source>
</evidence>
<sequence length="471" mass="52450">MPNISENSILHSVDKLFDHSSSLCHLEDGIKERIKSCNLTVTIRFGVRLRGRVYSFTGWRSVHSEHQHPAKGGIRYAMNVDQDEVEGLAALMTYKCALIGIPFSGSKGALQINRNDWEPHELERITRRFTQELAKRNLIGPSQNVPAPDMGTSEVEMAWIADEYQRLNRLDINAAACVTGKPLSSGGIEGRIEATGRGTQYAVQEFFRSWPNLNKSGLTPELKGKRIIIQGLGNVGYHAAKFLSEEDGCLIQGIIERDGAIYREQGLPVDEVRAHMNRTGGVRGFPDADFIEHGQSLLEKECDILLPAAMENVITSESAPRIKAPVIVEAANGPTTYDADKILKERGVVILPDIYVNSGGVTVSYFEWIKNLGHMRLGLLDHQRQESQNRQIAEMLESMTGVKIPEEQWKAFVRGSEEIDLVRSGLEEMMRKAFGHMLSVYRERNGVDDLRTAAYVLAIETVANAYKSSGI</sequence>
<dbReference type="PANTHER" id="PTHR11606:SF13">
    <property type="entry name" value="GLUTAMATE DEHYDROGENASE 1, MITOCHONDRIAL"/>
    <property type="match status" value="1"/>
</dbReference>
<evidence type="ECO:0000256" key="1">
    <source>
        <dbReference type="ARBA" id="ARBA00006382"/>
    </source>
</evidence>
<dbReference type="Proteomes" id="UP000199236">
    <property type="component" value="Unassembled WGS sequence"/>
</dbReference>
<feature type="binding site" evidence="5">
    <location>
        <position position="71"/>
    </location>
    <ligand>
        <name>substrate</name>
    </ligand>
</feature>
<evidence type="ECO:0000313" key="9">
    <source>
        <dbReference type="EMBL" id="SFP03741.1"/>
    </source>
</evidence>
<dbReference type="Pfam" id="PF02812">
    <property type="entry name" value="ELFV_dehydrog_N"/>
    <property type="match status" value="1"/>
</dbReference>
<dbReference type="Gene3D" id="3.40.50.10860">
    <property type="entry name" value="Leucine Dehydrogenase, chain A, domain 1"/>
    <property type="match status" value="1"/>
</dbReference>
<dbReference type="SUPFAM" id="SSF53223">
    <property type="entry name" value="Aminoacid dehydrogenase-like, N-terminal domain"/>
    <property type="match status" value="1"/>
</dbReference>
<evidence type="ECO:0000256" key="4">
    <source>
        <dbReference type="PIRSR" id="PIRSR000185-1"/>
    </source>
</evidence>
<dbReference type="EMBL" id="FOVR01000019">
    <property type="protein sequence ID" value="SFP03741.1"/>
    <property type="molecule type" value="Genomic_DNA"/>
</dbReference>
<reference evidence="9 10" key="1">
    <citation type="submission" date="2016-10" db="EMBL/GenBank/DDBJ databases">
        <authorList>
            <person name="de Groot N.N."/>
        </authorList>
    </citation>
    <scope>NUCLEOTIDE SEQUENCE [LARGE SCALE GENOMIC DNA]</scope>
    <source>
        <strain evidence="9 10">CGMCC 1.9157</strain>
    </source>
</reference>
<evidence type="ECO:0000256" key="5">
    <source>
        <dbReference type="PIRSR" id="PIRSR000185-2"/>
    </source>
</evidence>
<dbReference type="InterPro" id="IPR033922">
    <property type="entry name" value="NAD_bind_Glu_DH"/>
</dbReference>
<keyword evidence="5" id="KW-0547">Nucleotide-binding</keyword>
<feature type="binding site" evidence="5">
    <location>
        <position position="364"/>
    </location>
    <ligand>
        <name>substrate</name>
    </ligand>
</feature>
<dbReference type="InterPro" id="IPR006096">
    <property type="entry name" value="Glu/Leu/Phe/Val/Trp_DH_C"/>
</dbReference>
<evidence type="ECO:0000313" key="10">
    <source>
        <dbReference type="Proteomes" id="UP000199236"/>
    </source>
</evidence>
<feature type="binding site" evidence="5">
    <location>
        <position position="195"/>
    </location>
    <ligand>
        <name>NAD(+)</name>
        <dbReference type="ChEBI" id="CHEBI:57540"/>
    </ligand>
</feature>
<dbReference type="InterPro" id="IPR006097">
    <property type="entry name" value="Glu/Leu/Phe/Val/Trp_DH_dimer"/>
</dbReference>
<dbReference type="OrthoDB" id="9803297at2"/>
<dbReference type="PANTHER" id="PTHR11606">
    <property type="entry name" value="GLUTAMATE DEHYDROGENASE"/>
    <property type="match status" value="1"/>
</dbReference>
<accession>A0A1I5M3X2</accession>
<feature type="active site" description="Proton donor" evidence="4">
    <location>
        <position position="107"/>
    </location>
</feature>
<evidence type="ECO:0000256" key="2">
    <source>
        <dbReference type="ARBA" id="ARBA00023002"/>
    </source>
</evidence>
<dbReference type="RefSeq" id="WP_090075480.1">
    <property type="nucleotide sequence ID" value="NZ_FOVR01000019.1"/>
</dbReference>
<dbReference type="GO" id="GO:0000166">
    <property type="term" value="F:nucleotide binding"/>
    <property type="evidence" value="ECO:0007669"/>
    <property type="project" value="UniProtKB-KW"/>
</dbReference>
<protein>
    <recommendedName>
        <fullName evidence="3">Glutamate dehydrogenase</fullName>
    </recommendedName>
</protein>
<dbReference type="AlphaFoldDB" id="A0A1I5M3X2"/>
<gene>
    <name evidence="9" type="ORF">SAMN04488056_11910</name>
</gene>
<feature type="binding site" evidence="5">
    <location>
        <position position="234"/>
    </location>
    <ligand>
        <name>NAD(+)</name>
        <dbReference type="ChEBI" id="CHEBI:57540"/>
    </ligand>
</feature>
<dbReference type="CDD" id="cd01076">
    <property type="entry name" value="NAD_bind_1_Glu_DH"/>
    <property type="match status" value="1"/>
</dbReference>
<dbReference type="GO" id="GO:0006538">
    <property type="term" value="P:L-glutamate catabolic process"/>
    <property type="evidence" value="ECO:0007669"/>
    <property type="project" value="TreeGrafter"/>
</dbReference>
<dbReference type="PIRSF" id="PIRSF000185">
    <property type="entry name" value="Glu_DH"/>
    <property type="match status" value="1"/>
</dbReference>
<organism evidence="9 10">
    <name type="scientific">Cohaesibacter marisflavi</name>
    <dbReference type="NCBI Taxonomy" id="655353"/>
    <lineage>
        <taxon>Bacteria</taxon>
        <taxon>Pseudomonadati</taxon>
        <taxon>Pseudomonadota</taxon>
        <taxon>Alphaproteobacteria</taxon>
        <taxon>Hyphomicrobiales</taxon>
        <taxon>Cohaesibacteraceae</taxon>
    </lineage>
</organism>
<keyword evidence="5" id="KW-0520">NAD</keyword>
<feature type="site" description="Important for catalysis" evidence="6">
    <location>
        <position position="149"/>
    </location>
</feature>
<dbReference type="SUPFAM" id="SSF51735">
    <property type="entry name" value="NAD(P)-binding Rossmann-fold domains"/>
    <property type="match status" value="1"/>
</dbReference>
<dbReference type="GO" id="GO:0004352">
    <property type="term" value="F:glutamate dehydrogenase (NAD+) activity"/>
    <property type="evidence" value="ECO:0007669"/>
    <property type="project" value="TreeGrafter"/>
</dbReference>
<evidence type="ECO:0000256" key="6">
    <source>
        <dbReference type="PIRSR" id="PIRSR000185-3"/>
    </source>
</evidence>
<dbReference type="STRING" id="655353.SAMN04488056_11910"/>
<name>A0A1I5M3X2_9HYPH</name>
<dbReference type="InterPro" id="IPR046346">
    <property type="entry name" value="Aminoacid_DH-like_N_sf"/>
</dbReference>
<dbReference type="SMART" id="SM00839">
    <property type="entry name" value="ELFV_dehydrog"/>
    <property type="match status" value="1"/>
</dbReference>
<evidence type="ECO:0000256" key="3">
    <source>
        <dbReference type="PIRNR" id="PIRNR000185"/>
    </source>
</evidence>